<keyword evidence="7" id="KW-1185">Reference proteome</keyword>
<gene>
    <name evidence="6" type="ORF">Taro_017720</name>
</gene>
<evidence type="ECO:0000256" key="3">
    <source>
        <dbReference type="PROSITE-ProRule" id="PRU00649"/>
    </source>
</evidence>
<sequence length="491" mass="53931">TPCSAIPLPFLGPYSSPRGGPQKEGDCDRGHPLTRKNKNSTKNKNQGSVVRSSWQRASLWGPAASFSFSSDWGNGGRPPLLGPGDESPSSGVLVAEKHVEDSDTRLAGLDWGVPVAMDLDDFEAVLGRLGLDLWTLIETAVSLAARDHGRELRTRRDGIVELLYAAPAAPRCQNCDPEDSPARTCAATKPGERGRIREERENLVNEEKNRGPSPAMPQSPGEQEEEEEEEEQEEEDDRDRRRYGRPVEDEQIRILAIKDLLDDPDQTEDSLIHMLQTLADMDITFKALKETDIGRHVNGLRKHPSGEIRRLVKLLVRKWKDLVDEWVKSTNPHETATPSIITDGDSPQQIQASKMGQSSRSQQVPDFGYSPSVHSAHQTSDTSGSSGSDKANNNREGEGKARAAPPSRKEAPAKPGHGRPPSPAPPAKAEPAREHKDSLLDPEKLASARRRLHENYQEAQNGNSKQKEDPPFLLHTSSSATPLSSTFRTAS</sequence>
<feature type="compositionally biased region" description="Acidic residues" evidence="4">
    <location>
        <begin position="222"/>
        <end position="237"/>
    </location>
</feature>
<dbReference type="SMART" id="SM00509">
    <property type="entry name" value="TFS2N"/>
    <property type="match status" value="1"/>
</dbReference>
<reference evidence="6" key="1">
    <citation type="submission" date="2017-07" db="EMBL/GenBank/DDBJ databases">
        <title>Taro Niue Genome Assembly and Annotation.</title>
        <authorList>
            <person name="Atibalentja N."/>
            <person name="Keating K."/>
            <person name="Fields C.J."/>
        </authorList>
    </citation>
    <scope>NUCLEOTIDE SEQUENCE</scope>
    <source>
        <strain evidence="6">Niue_2</strain>
        <tissue evidence="6">Leaf</tissue>
    </source>
</reference>
<dbReference type="EMBL" id="NMUH01000814">
    <property type="protein sequence ID" value="MQL85214.1"/>
    <property type="molecule type" value="Genomic_DNA"/>
</dbReference>
<evidence type="ECO:0000313" key="6">
    <source>
        <dbReference type="EMBL" id="MQL85214.1"/>
    </source>
</evidence>
<accession>A0A843UU46</accession>
<dbReference type="SUPFAM" id="SSF47676">
    <property type="entry name" value="Conserved domain common to transcription factors TFIIS, elongin A, CRSP70"/>
    <property type="match status" value="1"/>
</dbReference>
<evidence type="ECO:0000256" key="2">
    <source>
        <dbReference type="ARBA" id="ARBA00023242"/>
    </source>
</evidence>
<keyword evidence="2 3" id="KW-0539">Nucleus</keyword>
<evidence type="ECO:0000313" key="7">
    <source>
        <dbReference type="Proteomes" id="UP000652761"/>
    </source>
</evidence>
<feature type="compositionally biased region" description="Pro residues" evidence="4">
    <location>
        <begin position="418"/>
        <end position="428"/>
    </location>
</feature>
<dbReference type="InterPro" id="IPR044790">
    <property type="entry name" value="MD26C-like"/>
</dbReference>
<feature type="non-terminal residue" evidence="6">
    <location>
        <position position="1"/>
    </location>
</feature>
<dbReference type="CDD" id="cd00183">
    <property type="entry name" value="TFIIS_I"/>
    <property type="match status" value="1"/>
</dbReference>
<feature type="compositionally biased region" description="Basic and acidic residues" evidence="4">
    <location>
        <begin position="430"/>
        <end position="446"/>
    </location>
</feature>
<dbReference type="OrthoDB" id="550309at2759"/>
<feature type="compositionally biased region" description="Polar residues" evidence="4">
    <location>
        <begin position="475"/>
        <end position="491"/>
    </location>
</feature>
<dbReference type="InterPro" id="IPR035441">
    <property type="entry name" value="TFIIS/LEDGF_dom_sf"/>
</dbReference>
<feature type="domain" description="TFIIS N-terminal" evidence="5">
    <location>
        <begin position="249"/>
        <end position="326"/>
    </location>
</feature>
<organism evidence="6 7">
    <name type="scientific">Colocasia esculenta</name>
    <name type="common">Wild taro</name>
    <name type="synonym">Arum esculentum</name>
    <dbReference type="NCBI Taxonomy" id="4460"/>
    <lineage>
        <taxon>Eukaryota</taxon>
        <taxon>Viridiplantae</taxon>
        <taxon>Streptophyta</taxon>
        <taxon>Embryophyta</taxon>
        <taxon>Tracheophyta</taxon>
        <taxon>Spermatophyta</taxon>
        <taxon>Magnoliopsida</taxon>
        <taxon>Liliopsida</taxon>
        <taxon>Araceae</taxon>
        <taxon>Aroideae</taxon>
        <taxon>Colocasieae</taxon>
        <taxon>Colocasia</taxon>
    </lineage>
</organism>
<feature type="region of interest" description="Disordered" evidence="4">
    <location>
        <begin position="172"/>
        <end position="245"/>
    </location>
</feature>
<evidence type="ECO:0000256" key="1">
    <source>
        <dbReference type="ARBA" id="ARBA00004123"/>
    </source>
</evidence>
<dbReference type="Proteomes" id="UP000652761">
    <property type="component" value="Unassembled WGS sequence"/>
</dbReference>
<feature type="compositionally biased region" description="Basic and acidic residues" evidence="4">
    <location>
        <begin position="21"/>
        <end position="31"/>
    </location>
</feature>
<dbReference type="Gene3D" id="1.20.930.10">
    <property type="entry name" value="Conserved domain common to transcription factors TFIIS, elongin A, CRSP70"/>
    <property type="match status" value="1"/>
</dbReference>
<evidence type="ECO:0000259" key="5">
    <source>
        <dbReference type="PROSITE" id="PS51319"/>
    </source>
</evidence>
<dbReference type="PANTHER" id="PTHR47210:SF1">
    <property type="entry name" value="MEDIATOR OF RNA POLYMERASE II TRANSCRIPTION SUBUNIT 26C-RELATED"/>
    <property type="match status" value="1"/>
</dbReference>
<comment type="caution">
    <text evidence="6">The sequence shown here is derived from an EMBL/GenBank/DDBJ whole genome shotgun (WGS) entry which is preliminary data.</text>
</comment>
<evidence type="ECO:0000256" key="4">
    <source>
        <dbReference type="SAM" id="MobiDB-lite"/>
    </source>
</evidence>
<comment type="subcellular location">
    <subcellularLocation>
        <location evidence="1 3">Nucleus</location>
    </subcellularLocation>
</comment>
<dbReference type="InterPro" id="IPR017923">
    <property type="entry name" value="TFIIS_N"/>
</dbReference>
<dbReference type="PANTHER" id="PTHR47210">
    <property type="entry name" value="MEDIATOR OF RNA POLYMERASE II TRANSCRIPTION SUBUNIT 26C-RELATED"/>
    <property type="match status" value="1"/>
</dbReference>
<name>A0A843UU46_COLES</name>
<feature type="compositionally biased region" description="Basic and acidic residues" evidence="4">
    <location>
        <begin position="190"/>
        <end position="210"/>
    </location>
</feature>
<feature type="compositionally biased region" description="Basic residues" evidence="4">
    <location>
        <begin position="32"/>
        <end position="41"/>
    </location>
</feature>
<proteinExistence type="predicted"/>
<feature type="region of interest" description="Disordered" evidence="4">
    <location>
        <begin position="1"/>
        <end position="52"/>
    </location>
</feature>
<feature type="compositionally biased region" description="Basic and acidic residues" evidence="4">
    <location>
        <begin position="392"/>
        <end position="412"/>
    </location>
</feature>
<protein>
    <recommendedName>
        <fullName evidence="5">TFIIS N-terminal domain-containing protein</fullName>
    </recommendedName>
</protein>
<feature type="compositionally biased region" description="Low complexity" evidence="4">
    <location>
        <begin position="379"/>
        <end position="389"/>
    </location>
</feature>
<dbReference type="GO" id="GO:0005634">
    <property type="term" value="C:nucleus"/>
    <property type="evidence" value="ECO:0007669"/>
    <property type="project" value="UniProtKB-SubCell"/>
</dbReference>
<feature type="region of interest" description="Disordered" evidence="4">
    <location>
        <begin position="332"/>
        <end position="491"/>
    </location>
</feature>
<dbReference type="Pfam" id="PF08711">
    <property type="entry name" value="Med26"/>
    <property type="match status" value="1"/>
</dbReference>
<feature type="compositionally biased region" description="Polar residues" evidence="4">
    <location>
        <begin position="332"/>
        <end position="364"/>
    </location>
</feature>
<dbReference type="AlphaFoldDB" id="A0A843UU46"/>
<dbReference type="InterPro" id="IPR003617">
    <property type="entry name" value="TFIIS/CRSP70_N_sub"/>
</dbReference>
<dbReference type="PROSITE" id="PS51319">
    <property type="entry name" value="TFIIS_N"/>
    <property type="match status" value="1"/>
</dbReference>